<gene>
    <name evidence="3" type="ORF">CTI12_AA549140</name>
</gene>
<dbReference type="PANTHER" id="PTHR47976">
    <property type="entry name" value="G-TYPE LECTIN S-RECEPTOR-LIKE SERINE/THREONINE-PROTEIN KINASE SD2-5"/>
    <property type="match status" value="1"/>
</dbReference>
<dbReference type="GO" id="GO:0004672">
    <property type="term" value="F:protein kinase activity"/>
    <property type="evidence" value="ECO:0007669"/>
    <property type="project" value="InterPro"/>
</dbReference>
<name>A0A2U1KVT9_ARTAN</name>
<accession>A0A2U1KVT9</accession>
<protein>
    <submittedName>
        <fullName evidence="3">EGF-like domain-containing protein</fullName>
    </submittedName>
</protein>
<keyword evidence="4" id="KW-1185">Reference proteome</keyword>
<dbReference type="InterPro" id="IPR051343">
    <property type="entry name" value="G-type_lectin_kinases/EP1-like"/>
</dbReference>
<dbReference type="AlphaFoldDB" id="A0A2U1KVT9"/>
<evidence type="ECO:0000313" key="3">
    <source>
        <dbReference type="EMBL" id="PWA40852.1"/>
    </source>
</evidence>
<organism evidence="3 4">
    <name type="scientific">Artemisia annua</name>
    <name type="common">Sweet wormwood</name>
    <dbReference type="NCBI Taxonomy" id="35608"/>
    <lineage>
        <taxon>Eukaryota</taxon>
        <taxon>Viridiplantae</taxon>
        <taxon>Streptophyta</taxon>
        <taxon>Embryophyta</taxon>
        <taxon>Tracheophyta</taxon>
        <taxon>Spermatophyta</taxon>
        <taxon>Magnoliopsida</taxon>
        <taxon>eudicotyledons</taxon>
        <taxon>Gunneridae</taxon>
        <taxon>Pentapetalae</taxon>
        <taxon>asterids</taxon>
        <taxon>campanulids</taxon>
        <taxon>Asterales</taxon>
        <taxon>Asteraceae</taxon>
        <taxon>Asteroideae</taxon>
        <taxon>Anthemideae</taxon>
        <taxon>Artemisiinae</taxon>
        <taxon>Artemisia</taxon>
    </lineage>
</organism>
<dbReference type="PROSITE" id="PS50011">
    <property type="entry name" value="PROTEIN_KINASE_DOM"/>
    <property type="match status" value="1"/>
</dbReference>
<dbReference type="GO" id="GO:0005524">
    <property type="term" value="F:ATP binding"/>
    <property type="evidence" value="ECO:0007669"/>
    <property type="project" value="InterPro"/>
</dbReference>
<dbReference type="SUPFAM" id="SSF56112">
    <property type="entry name" value="Protein kinase-like (PK-like)"/>
    <property type="match status" value="1"/>
</dbReference>
<dbReference type="InterPro" id="IPR000719">
    <property type="entry name" value="Prot_kinase_dom"/>
</dbReference>
<dbReference type="Gene3D" id="1.10.510.10">
    <property type="entry name" value="Transferase(Phosphotransferase) domain 1"/>
    <property type="match status" value="1"/>
</dbReference>
<dbReference type="Proteomes" id="UP000245207">
    <property type="component" value="Unassembled WGS sequence"/>
</dbReference>
<feature type="domain" description="Protein kinase" evidence="2">
    <location>
        <begin position="1"/>
        <end position="154"/>
    </location>
</feature>
<keyword evidence="1" id="KW-0732">Signal</keyword>
<evidence type="ECO:0000256" key="1">
    <source>
        <dbReference type="ARBA" id="ARBA00022729"/>
    </source>
</evidence>
<evidence type="ECO:0000259" key="2">
    <source>
        <dbReference type="PROSITE" id="PS50011"/>
    </source>
</evidence>
<dbReference type="PANTHER" id="PTHR47976:SF7">
    <property type="entry name" value="RECEPTOR-LIKE SERINE_THREONINE-PROTEIN KINASE"/>
    <property type="match status" value="1"/>
</dbReference>
<dbReference type="InterPro" id="IPR011009">
    <property type="entry name" value="Kinase-like_dom_sf"/>
</dbReference>
<dbReference type="STRING" id="35608.A0A2U1KVT9"/>
<dbReference type="EMBL" id="PKPP01013497">
    <property type="protein sequence ID" value="PWA40852.1"/>
    <property type="molecule type" value="Genomic_DNA"/>
</dbReference>
<sequence length="154" mass="17337">MDEYNCAKISDFGLAKLLEHDQTRTSTLIRGTRGYVAPEWYKKLPITVKVDVYSFGLADDCTKLVDGEDCGISVHWSRMVKIGLWCYSRGSFSLRSLDEESSIDWLERRLVLKSPPPSPGEKTNARGSFVPAWARQVLGKALPPCLFREVPKSP</sequence>
<dbReference type="Pfam" id="PF00069">
    <property type="entry name" value="Pkinase"/>
    <property type="match status" value="1"/>
</dbReference>
<dbReference type="OrthoDB" id="5857966at2759"/>
<reference evidence="3 4" key="1">
    <citation type="journal article" date="2018" name="Mol. Plant">
        <title>The genome of Artemisia annua provides insight into the evolution of Asteraceae family and artemisinin biosynthesis.</title>
        <authorList>
            <person name="Shen Q."/>
            <person name="Zhang L."/>
            <person name="Liao Z."/>
            <person name="Wang S."/>
            <person name="Yan T."/>
            <person name="Shi P."/>
            <person name="Liu M."/>
            <person name="Fu X."/>
            <person name="Pan Q."/>
            <person name="Wang Y."/>
            <person name="Lv Z."/>
            <person name="Lu X."/>
            <person name="Zhang F."/>
            <person name="Jiang W."/>
            <person name="Ma Y."/>
            <person name="Chen M."/>
            <person name="Hao X."/>
            <person name="Li L."/>
            <person name="Tang Y."/>
            <person name="Lv G."/>
            <person name="Zhou Y."/>
            <person name="Sun X."/>
            <person name="Brodelius P.E."/>
            <person name="Rose J.K.C."/>
            <person name="Tang K."/>
        </authorList>
    </citation>
    <scope>NUCLEOTIDE SEQUENCE [LARGE SCALE GENOMIC DNA]</scope>
    <source>
        <strain evidence="4">cv. Huhao1</strain>
        <tissue evidence="3">Leaf</tissue>
    </source>
</reference>
<evidence type="ECO:0000313" key="4">
    <source>
        <dbReference type="Proteomes" id="UP000245207"/>
    </source>
</evidence>
<comment type="caution">
    <text evidence="3">The sequence shown here is derived from an EMBL/GenBank/DDBJ whole genome shotgun (WGS) entry which is preliminary data.</text>
</comment>
<proteinExistence type="predicted"/>